<dbReference type="Gene3D" id="3.40.50.410">
    <property type="entry name" value="von Willebrand factor, type A domain"/>
    <property type="match status" value="1"/>
</dbReference>
<comment type="caution">
    <text evidence="3">The sequence shown here is derived from an EMBL/GenBank/DDBJ whole genome shotgun (WGS) entry which is preliminary data.</text>
</comment>
<dbReference type="InterPro" id="IPR051481">
    <property type="entry name" value="BTB-POZ/Galectin-3-binding"/>
</dbReference>
<name>A0A397T7U3_9GLOM</name>
<dbReference type="SMART" id="SM00327">
    <property type="entry name" value="VWA"/>
    <property type="match status" value="1"/>
</dbReference>
<dbReference type="EMBL" id="QKYT01000130">
    <property type="protein sequence ID" value="RIA92317.1"/>
    <property type="molecule type" value="Genomic_DNA"/>
</dbReference>
<sequence>MAQYYNHTKGKTVLSLNVPEAVLEEEQRSLSLFICLDISGSMSGSPIRQAKEAILQIIGGLIERGVLSENDITCFFFHSSCQEIIFSDHPNMLWANGGIKEYFDNVVAGGGTNFSAAFDSIINNLDRIKTDLAIIFFTDGQDTSNNLDQAKIKLETALRGTSYSTEVHSIGFTKDHDAKLLSWLTKCGRKEGNFLYIKSSDEILDKMKTTLQLLELSNKTLYVKIGDREPLPAHFDDQGVAILILTGDASNVEGRQITVLEDLKKNREKYIFESPPSQVPASDPMATQLTIFLIQREIIRLTNEISNYSEDDSNKNERFNQILIEVDEYEEQLNIIISGSKSSTSNNIIQQCLSIKSTVHKFKDILSEGLKGTLTNEKIAIMNDLAYSTIVRQKITKRKLMSNRFCQKLCQDFATFLEQKKFCDVTIKVGTSSNIQVFDAHVSILYARSSYFRNALSSNETEHVIAIPDISPNAFEVLLKYIYGGCIALDNESSEIFDLLLAAIKLDFEEVINYLQTQLTKFHHEWLYENFVLVYQISQQHRVLVDFCTNVIMKMVKKFLSNSFYDIKEEILVVLLKSDKLKIDEIEIWNRVLKWGLAKHPSLNPNPKIWTPAEAEAVATTFKNILPLVRFFQLSSEQFTQSVRPYKKILSEDLYEELISYYMIPGYQPTYSVILPSRV</sequence>
<feature type="domain" description="VWFA" evidence="2">
    <location>
        <begin position="31"/>
        <end position="211"/>
    </location>
</feature>
<dbReference type="Pfam" id="PF00651">
    <property type="entry name" value="BTB"/>
    <property type="match status" value="1"/>
</dbReference>
<dbReference type="InterPro" id="IPR002035">
    <property type="entry name" value="VWF_A"/>
</dbReference>
<evidence type="ECO:0000259" key="2">
    <source>
        <dbReference type="PROSITE" id="PS50234"/>
    </source>
</evidence>
<reference evidence="3 4" key="1">
    <citation type="submission" date="2018-06" db="EMBL/GenBank/DDBJ databases">
        <title>Comparative genomics reveals the genomic features of Rhizophagus irregularis, R. cerebriforme, R. diaphanum and Gigaspora rosea, and their symbiotic lifestyle signature.</title>
        <authorList>
            <person name="Morin E."/>
            <person name="San Clemente H."/>
            <person name="Chen E.C.H."/>
            <person name="De La Providencia I."/>
            <person name="Hainaut M."/>
            <person name="Kuo A."/>
            <person name="Kohler A."/>
            <person name="Murat C."/>
            <person name="Tang N."/>
            <person name="Roy S."/>
            <person name="Loubradou J."/>
            <person name="Henrissat B."/>
            <person name="Grigoriev I.V."/>
            <person name="Corradi N."/>
            <person name="Roux C."/>
            <person name="Martin F.M."/>
        </authorList>
    </citation>
    <scope>NUCLEOTIDE SEQUENCE [LARGE SCALE GENOMIC DNA]</scope>
    <source>
        <strain evidence="3 4">DAOM 227022</strain>
    </source>
</reference>
<evidence type="ECO:0000313" key="3">
    <source>
        <dbReference type="EMBL" id="RIA92317.1"/>
    </source>
</evidence>
<dbReference type="PANTHER" id="PTHR24410">
    <property type="entry name" value="HL07962P-RELATED"/>
    <property type="match status" value="1"/>
</dbReference>
<dbReference type="Gene3D" id="1.25.40.420">
    <property type="match status" value="1"/>
</dbReference>
<dbReference type="OrthoDB" id="299997at2759"/>
<evidence type="ECO:0000313" key="4">
    <source>
        <dbReference type="Proteomes" id="UP000265703"/>
    </source>
</evidence>
<evidence type="ECO:0000259" key="1">
    <source>
        <dbReference type="PROSITE" id="PS50097"/>
    </source>
</evidence>
<keyword evidence="4" id="KW-1185">Reference proteome</keyword>
<evidence type="ECO:0008006" key="5">
    <source>
        <dbReference type="Google" id="ProtNLM"/>
    </source>
</evidence>
<dbReference type="PANTHER" id="PTHR24410:SF23">
    <property type="entry name" value="BTB DOMAIN-CONTAINING PROTEIN-RELATED"/>
    <property type="match status" value="1"/>
</dbReference>
<dbReference type="InterPro" id="IPR000210">
    <property type="entry name" value="BTB/POZ_dom"/>
</dbReference>
<feature type="domain" description="BTB" evidence="1">
    <location>
        <begin position="423"/>
        <end position="491"/>
    </location>
</feature>
<accession>A0A397T7U3</accession>
<proteinExistence type="predicted"/>
<dbReference type="CDD" id="cd00198">
    <property type="entry name" value="vWFA"/>
    <property type="match status" value="1"/>
</dbReference>
<protein>
    <recommendedName>
        <fullName evidence="5">VWFA domain-containing protein</fullName>
    </recommendedName>
</protein>
<dbReference type="Proteomes" id="UP000265703">
    <property type="component" value="Unassembled WGS sequence"/>
</dbReference>
<gene>
    <name evidence="3" type="ORF">C1645_79793</name>
</gene>
<dbReference type="AlphaFoldDB" id="A0A397T7U3"/>
<dbReference type="InterPro" id="IPR011333">
    <property type="entry name" value="SKP1/BTB/POZ_sf"/>
</dbReference>
<dbReference type="Gene3D" id="3.30.710.10">
    <property type="entry name" value="Potassium Channel Kv1.1, Chain A"/>
    <property type="match status" value="1"/>
</dbReference>
<dbReference type="Pfam" id="PF00092">
    <property type="entry name" value="VWA"/>
    <property type="match status" value="1"/>
</dbReference>
<dbReference type="PROSITE" id="PS50234">
    <property type="entry name" value="VWFA"/>
    <property type="match status" value="1"/>
</dbReference>
<dbReference type="SUPFAM" id="SSF54695">
    <property type="entry name" value="POZ domain"/>
    <property type="match status" value="1"/>
</dbReference>
<dbReference type="STRING" id="658196.A0A397T7U3"/>
<dbReference type="SMART" id="SM00225">
    <property type="entry name" value="BTB"/>
    <property type="match status" value="1"/>
</dbReference>
<dbReference type="CDD" id="cd18186">
    <property type="entry name" value="BTB_POZ_ZBTB_KLHL-like"/>
    <property type="match status" value="1"/>
</dbReference>
<dbReference type="InterPro" id="IPR036465">
    <property type="entry name" value="vWFA_dom_sf"/>
</dbReference>
<dbReference type="SUPFAM" id="SSF53300">
    <property type="entry name" value="vWA-like"/>
    <property type="match status" value="1"/>
</dbReference>
<dbReference type="PROSITE" id="PS50097">
    <property type="entry name" value="BTB"/>
    <property type="match status" value="1"/>
</dbReference>
<organism evidence="3 4">
    <name type="scientific">Glomus cerebriforme</name>
    <dbReference type="NCBI Taxonomy" id="658196"/>
    <lineage>
        <taxon>Eukaryota</taxon>
        <taxon>Fungi</taxon>
        <taxon>Fungi incertae sedis</taxon>
        <taxon>Mucoromycota</taxon>
        <taxon>Glomeromycotina</taxon>
        <taxon>Glomeromycetes</taxon>
        <taxon>Glomerales</taxon>
        <taxon>Glomeraceae</taxon>
        <taxon>Glomus</taxon>
    </lineage>
</organism>